<evidence type="ECO:0000256" key="3">
    <source>
        <dbReference type="ARBA" id="ARBA00022723"/>
    </source>
</evidence>
<dbReference type="Gene3D" id="3.30.40.10">
    <property type="entry name" value="Zinc/RING finger domain, C3HC4 (zinc finger)"/>
    <property type="match status" value="1"/>
</dbReference>
<comment type="catalytic activity">
    <reaction evidence="1">
        <text>S-ubiquitinyl-[E2 ubiquitin-conjugating enzyme]-L-cysteine + [acceptor protein]-L-lysine = [E2 ubiquitin-conjugating enzyme]-L-cysteine + N(6)-ubiquitinyl-[acceptor protein]-L-lysine.</text>
        <dbReference type="EC" id="2.3.2.27"/>
    </reaction>
</comment>
<dbReference type="InterPro" id="IPR053238">
    <property type="entry name" value="RING-H2_zinc_finger"/>
</dbReference>
<gene>
    <name evidence="10" type="ORF">FCM35_KLT21393</name>
</gene>
<dbReference type="InterPro" id="IPR013083">
    <property type="entry name" value="Znf_RING/FYVE/PHD"/>
</dbReference>
<dbReference type="EMBL" id="SWLB01000009">
    <property type="protein sequence ID" value="KAF3334789.1"/>
    <property type="molecule type" value="Genomic_DNA"/>
</dbReference>
<evidence type="ECO:0000259" key="9">
    <source>
        <dbReference type="PROSITE" id="PS50089"/>
    </source>
</evidence>
<protein>
    <recommendedName>
        <fullName evidence="2">RING-type E3 ubiquitin transferase</fullName>
        <ecNumber evidence="2">2.3.2.27</ecNumber>
    </recommendedName>
</protein>
<dbReference type="GO" id="GO:0016567">
    <property type="term" value="P:protein ubiquitination"/>
    <property type="evidence" value="ECO:0007669"/>
    <property type="project" value="UniProtKB-UniPathway"/>
</dbReference>
<name>A0A833RGH6_9POAL</name>
<keyword evidence="8" id="KW-1133">Transmembrane helix</keyword>
<comment type="similarity">
    <text evidence="6">Belongs to the RING-type zinc finger family. ATL subfamily.</text>
</comment>
<evidence type="ECO:0000256" key="2">
    <source>
        <dbReference type="ARBA" id="ARBA00012483"/>
    </source>
</evidence>
<organism evidence="10 11">
    <name type="scientific">Carex littledalei</name>
    <dbReference type="NCBI Taxonomy" id="544730"/>
    <lineage>
        <taxon>Eukaryota</taxon>
        <taxon>Viridiplantae</taxon>
        <taxon>Streptophyta</taxon>
        <taxon>Embryophyta</taxon>
        <taxon>Tracheophyta</taxon>
        <taxon>Spermatophyta</taxon>
        <taxon>Magnoliopsida</taxon>
        <taxon>Liliopsida</taxon>
        <taxon>Poales</taxon>
        <taxon>Cyperaceae</taxon>
        <taxon>Cyperoideae</taxon>
        <taxon>Cariceae</taxon>
        <taxon>Carex</taxon>
        <taxon>Carex subgen. Euthyceras</taxon>
    </lineage>
</organism>
<evidence type="ECO:0000256" key="7">
    <source>
        <dbReference type="PROSITE-ProRule" id="PRU00175"/>
    </source>
</evidence>
<feature type="transmembrane region" description="Helical" evidence="8">
    <location>
        <begin position="6"/>
        <end position="30"/>
    </location>
</feature>
<dbReference type="UniPathway" id="UPA00143"/>
<dbReference type="PANTHER" id="PTHR14155:SF627">
    <property type="entry name" value="OS06G0192800 PROTEIN"/>
    <property type="match status" value="1"/>
</dbReference>
<evidence type="ECO:0000256" key="1">
    <source>
        <dbReference type="ARBA" id="ARBA00000900"/>
    </source>
</evidence>
<feature type="domain" description="RING-type" evidence="9">
    <location>
        <begin position="90"/>
        <end position="131"/>
    </location>
</feature>
<dbReference type="GO" id="GO:0008270">
    <property type="term" value="F:zinc ion binding"/>
    <property type="evidence" value="ECO:0007669"/>
    <property type="project" value="UniProtKB-KW"/>
</dbReference>
<dbReference type="GO" id="GO:0061630">
    <property type="term" value="F:ubiquitin protein ligase activity"/>
    <property type="evidence" value="ECO:0007669"/>
    <property type="project" value="UniProtKB-EC"/>
</dbReference>
<dbReference type="EC" id="2.3.2.27" evidence="2"/>
<keyword evidence="5" id="KW-0862">Zinc</keyword>
<keyword evidence="8" id="KW-0812">Transmembrane</keyword>
<keyword evidence="3" id="KW-0479">Metal-binding</keyword>
<evidence type="ECO:0000256" key="8">
    <source>
        <dbReference type="SAM" id="Phobius"/>
    </source>
</evidence>
<dbReference type="AlphaFoldDB" id="A0A833RGH6"/>
<evidence type="ECO:0000256" key="4">
    <source>
        <dbReference type="ARBA" id="ARBA00022771"/>
    </source>
</evidence>
<dbReference type="PANTHER" id="PTHR14155">
    <property type="entry name" value="RING FINGER DOMAIN-CONTAINING"/>
    <property type="match status" value="1"/>
</dbReference>
<evidence type="ECO:0000313" key="10">
    <source>
        <dbReference type="EMBL" id="KAF3334789.1"/>
    </source>
</evidence>
<sequence>MALSFFASLGVDVMVVGAIIFIVFFMLFIISRISIFIKAYKINRILEESVLPQHNVNTTAHTTVATYRSQAAGASISAFTYQESKRVEKCVSCVCPLQEGDMVLQLPACYHLLHDFCIGPWFFVNSVCPGCGEQVNGQFTVRVGRSGTV</sequence>
<evidence type="ECO:0000256" key="6">
    <source>
        <dbReference type="ARBA" id="ARBA00024209"/>
    </source>
</evidence>
<dbReference type="Proteomes" id="UP000623129">
    <property type="component" value="Unassembled WGS sequence"/>
</dbReference>
<dbReference type="SUPFAM" id="SSF57850">
    <property type="entry name" value="RING/U-box"/>
    <property type="match status" value="1"/>
</dbReference>
<evidence type="ECO:0000313" key="11">
    <source>
        <dbReference type="Proteomes" id="UP000623129"/>
    </source>
</evidence>
<dbReference type="InterPro" id="IPR001841">
    <property type="entry name" value="Znf_RING"/>
</dbReference>
<comment type="caution">
    <text evidence="10">The sequence shown here is derived from an EMBL/GenBank/DDBJ whole genome shotgun (WGS) entry which is preliminary data.</text>
</comment>
<keyword evidence="4 7" id="KW-0863">Zinc-finger</keyword>
<dbReference type="OrthoDB" id="634697at2759"/>
<proteinExistence type="inferred from homology"/>
<keyword evidence="8" id="KW-0472">Membrane</keyword>
<keyword evidence="11" id="KW-1185">Reference proteome</keyword>
<accession>A0A833RGH6</accession>
<dbReference type="PROSITE" id="PS50089">
    <property type="entry name" value="ZF_RING_2"/>
    <property type="match status" value="1"/>
</dbReference>
<evidence type="ECO:0000256" key="5">
    <source>
        <dbReference type="ARBA" id="ARBA00022833"/>
    </source>
</evidence>
<reference evidence="10" key="1">
    <citation type="submission" date="2020-01" db="EMBL/GenBank/DDBJ databases">
        <title>Genome sequence of Kobresia littledalei, the first chromosome-level genome in the family Cyperaceae.</title>
        <authorList>
            <person name="Qu G."/>
        </authorList>
    </citation>
    <scope>NUCLEOTIDE SEQUENCE</scope>
    <source>
        <strain evidence="10">C.B.Clarke</strain>
        <tissue evidence="10">Leaf</tissue>
    </source>
</reference>